<evidence type="ECO:0000313" key="4">
    <source>
        <dbReference type="Proteomes" id="UP000274097"/>
    </source>
</evidence>
<feature type="chain" id="PRO_5017466262" description="Glycoside hydrolase family 5 domain-containing protein" evidence="1">
    <location>
        <begin position="32"/>
        <end position="385"/>
    </location>
</feature>
<evidence type="ECO:0008006" key="6">
    <source>
        <dbReference type="Google" id="ProtNLM"/>
    </source>
</evidence>
<feature type="signal peptide" evidence="1">
    <location>
        <begin position="1"/>
        <end position="31"/>
    </location>
</feature>
<protein>
    <recommendedName>
        <fullName evidence="6">Glycoside hydrolase family 5 domain-containing protein</fullName>
    </recommendedName>
</protein>
<name>A0A3A9JIA3_9PROT</name>
<dbReference type="InterPro" id="IPR017853">
    <property type="entry name" value="GH"/>
</dbReference>
<reference evidence="2 5" key="1">
    <citation type="submission" date="2018-09" db="EMBL/GenBank/DDBJ databases">
        <title>Roseomonas sp. nov., isolated from feces of Tibetan antelopes in the Qinghai-Tibet plateau, China.</title>
        <authorList>
            <person name="Tian Z."/>
        </authorList>
    </citation>
    <scope>NUCLEOTIDE SEQUENCE [LARGE SCALE GENOMIC DNA]</scope>
    <source>
        <strain evidence="3 4">Z23</strain>
        <strain evidence="2 5">Z24</strain>
    </source>
</reference>
<sequence length="385" mass="41882">MSMKMIRLRSLASSLLLGLFLAQAPLAPARAAELVVGVNLDNPLRASVAQQDDTFAQLKAAGVQVIRNDIKGDLDKGIDFLRRAAAQGIRVQLIVAPEYPPDAPTRPYMPDRFPRMWGGPLLSSADPELSRTAYRALFTALDAAGITLAGLELGNEINWAAFNRDIPLPGMGKILSRQDLRDTPEGQQIAKGFLQYMKVLAALKEERDRSRLNRATPIISAGLVAAPEGGKPFNPKLDAVSLPATIGFLREHGLDTLVDAYGIHTYPSNAQPGDPAARARRSARLREVDLSQCGTASSGRKPCWITEWGFRNQDRTCPSDDAPRAQLVREARAEFARAAAEGRLVGITYFAWDSEPWAKEPSSLSIYRCGGLTESGQLAISPRLN</sequence>
<dbReference type="Proteomes" id="UP000274097">
    <property type="component" value="Unassembled WGS sequence"/>
</dbReference>
<proteinExistence type="predicted"/>
<gene>
    <name evidence="2" type="ORF">D6Z83_10125</name>
    <name evidence="3" type="ORF">EBE87_02850</name>
</gene>
<dbReference type="SUPFAM" id="SSF51445">
    <property type="entry name" value="(Trans)glycosidases"/>
    <property type="match status" value="1"/>
</dbReference>
<dbReference type="Proteomes" id="UP000278036">
    <property type="component" value="Unassembled WGS sequence"/>
</dbReference>
<comment type="caution">
    <text evidence="2">The sequence shown here is derived from an EMBL/GenBank/DDBJ whole genome shotgun (WGS) entry which is preliminary data.</text>
</comment>
<dbReference type="Gene3D" id="3.20.20.80">
    <property type="entry name" value="Glycosidases"/>
    <property type="match status" value="2"/>
</dbReference>
<dbReference type="EMBL" id="RAQU01000048">
    <property type="protein sequence ID" value="RKK04285.1"/>
    <property type="molecule type" value="Genomic_DNA"/>
</dbReference>
<keyword evidence="4" id="KW-1185">Reference proteome</keyword>
<accession>A0A3A9JIA3</accession>
<dbReference type="InParanoid" id="A0A3A9JIA3"/>
<evidence type="ECO:0000313" key="5">
    <source>
        <dbReference type="Proteomes" id="UP000278036"/>
    </source>
</evidence>
<evidence type="ECO:0000256" key="1">
    <source>
        <dbReference type="SAM" id="SignalP"/>
    </source>
</evidence>
<evidence type="ECO:0000313" key="2">
    <source>
        <dbReference type="EMBL" id="RKK04285.1"/>
    </source>
</evidence>
<dbReference type="AlphaFoldDB" id="A0A3A9JIA3"/>
<dbReference type="EMBL" id="RFLX01000001">
    <property type="protein sequence ID" value="RMI27320.1"/>
    <property type="molecule type" value="Genomic_DNA"/>
</dbReference>
<evidence type="ECO:0000313" key="3">
    <source>
        <dbReference type="EMBL" id="RMI27320.1"/>
    </source>
</evidence>
<keyword evidence="1" id="KW-0732">Signal</keyword>
<organism evidence="2 5">
    <name type="scientific">Teichococcus wenyumeiae</name>
    <dbReference type="NCBI Taxonomy" id="2478470"/>
    <lineage>
        <taxon>Bacteria</taxon>
        <taxon>Pseudomonadati</taxon>
        <taxon>Pseudomonadota</taxon>
        <taxon>Alphaproteobacteria</taxon>
        <taxon>Acetobacterales</taxon>
        <taxon>Roseomonadaceae</taxon>
        <taxon>Roseomonas</taxon>
    </lineage>
</organism>